<feature type="domain" description="BAG" evidence="1">
    <location>
        <begin position="69"/>
        <end position="144"/>
    </location>
</feature>
<keyword evidence="3" id="KW-1185">Reference proteome</keyword>
<protein>
    <recommendedName>
        <fullName evidence="1">BAG domain-containing protein</fullName>
    </recommendedName>
</protein>
<organism evidence="2 3">
    <name type="scientific">Rhizopus oryzae</name>
    <name type="common">Mucormycosis agent</name>
    <name type="synonym">Rhizopus arrhizus var. delemar</name>
    <dbReference type="NCBI Taxonomy" id="64495"/>
    <lineage>
        <taxon>Eukaryota</taxon>
        <taxon>Fungi</taxon>
        <taxon>Fungi incertae sedis</taxon>
        <taxon>Mucoromycota</taxon>
        <taxon>Mucoromycotina</taxon>
        <taxon>Mucoromycetes</taxon>
        <taxon>Mucorales</taxon>
        <taxon>Mucorineae</taxon>
        <taxon>Rhizopodaceae</taxon>
        <taxon>Rhizopus</taxon>
    </lineage>
</organism>
<name>A0A9P7BMD6_RHIOR</name>
<dbReference type="Gene3D" id="1.20.58.120">
    <property type="entry name" value="BAG domain"/>
    <property type="match status" value="1"/>
</dbReference>
<reference evidence="2" key="1">
    <citation type="journal article" date="2020" name="Microb. Genom.">
        <title>Genetic diversity of clinical and environmental Mucorales isolates obtained from an investigation of mucormycosis cases among solid organ transplant recipients.</title>
        <authorList>
            <person name="Nguyen M.H."/>
            <person name="Kaul D."/>
            <person name="Muto C."/>
            <person name="Cheng S.J."/>
            <person name="Richter R.A."/>
            <person name="Bruno V.M."/>
            <person name="Liu G."/>
            <person name="Beyhan S."/>
            <person name="Sundermann A.J."/>
            <person name="Mounaud S."/>
            <person name="Pasculle A.W."/>
            <person name="Nierman W.C."/>
            <person name="Driscoll E."/>
            <person name="Cumbie R."/>
            <person name="Clancy C.J."/>
            <person name="Dupont C.L."/>
        </authorList>
    </citation>
    <scope>NUCLEOTIDE SEQUENCE</scope>
    <source>
        <strain evidence="2">GL11</strain>
    </source>
</reference>
<dbReference type="Proteomes" id="UP000716291">
    <property type="component" value="Unassembled WGS sequence"/>
</dbReference>
<dbReference type="InterPro" id="IPR036533">
    <property type="entry name" value="BAG_dom_sf"/>
</dbReference>
<proteinExistence type="predicted"/>
<dbReference type="SUPFAM" id="SSF63491">
    <property type="entry name" value="BAG domain"/>
    <property type="match status" value="1"/>
</dbReference>
<gene>
    <name evidence="2" type="ORF">G6F64_011522</name>
</gene>
<evidence type="ECO:0000259" key="1">
    <source>
        <dbReference type="PROSITE" id="PS51035"/>
    </source>
</evidence>
<dbReference type="InterPro" id="IPR003103">
    <property type="entry name" value="BAG_domain"/>
</dbReference>
<dbReference type="Pfam" id="PF02179">
    <property type="entry name" value="BAG"/>
    <property type="match status" value="1"/>
</dbReference>
<sequence length="150" mass="16859">MKLQVSGANIKDDTATLTSVGVCRNSVVILNGEQVDETEVKQVASGNPEEYALVLRISKIVDTLSVGTEQELTEFEKTIEKEKITNDEKKKLDDKRIYLSEKIMQCLINLDSVECPPGFETARQRRREGVRYSQKLLGRVDKAKAELADK</sequence>
<dbReference type="AlphaFoldDB" id="A0A9P7BMD6"/>
<evidence type="ECO:0000313" key="3">
    <source>
        <dbReference type="Proteomes" id="UP000716291"/>
    </source>
</evidence>
<accession>A0A9P7BMD6</accession>
<dbReference type="EMBL" id="JAANQT010002843">
    <property type="protein sequence ID" value="KAG1301754.1"/>
    <property type="molecule type" value="Genomic_DNA"/>
</dbReference>
<comment type="caution">
    <text evidence="2">The sequence shown here is derived from an EMBL/GenBank/DDBJ whole genome shotgun (WGS) entry which is preliminary data.</text>
</comment>
<evidence type="ECO:0000313" key="2">
    <source>
        <dbReference type="EMBL" id="KAG1301754.1"/>
    </source>
</evidence>
<dbReference type="OrthoDB" id="417450at2759"/>
<dbReference type="PROSITE" id="PS51035">
    <property type="entry name" value="BAG"/>
    <property type="match status" value="1"/>
</dbReference>
<dbReference type="GO" id="GO:0051087">
    <property type="term" value="F:protein-folding chaperone binding"/>
    <property type="evidence" value="ECO:0007669"/>
    <property type="project" value="InterPro"/>
</dbReference>